<proteinExistence type="predicted"/>
<dbReference type="Proteomes" id="UP000023152">
    <property type="component" value="Unassembled WGS sequence"/>
</dbReference>
<evidence type="ECO:0000313" key="3">
    <source>
        <dbReference type="Proteomes" id="UP000023152"/>
    </source>
</evidence>
<accession>X6LA56</accession>
<name>X6LA56_RETFI</name>
<evidence type="ECO:0000256" key="1">
    <source>
        <dbReference type="SAM" id="Phobius"/>
    </source>
</evidence>
<keyword evidence="1" id="KW-0812">Transmembrane</keyword>
<feature type="transmembrane region" description="Helical" evidence="1">
    <location>
        <begin position="7"/>
        <end position="29"/>
    </location>
</feature>
<feature type="transmembrane region" description="Helical" evidence="1">
    <location>
        <begin position="82"/>
        <end position="102"/>
    </location>
</feature>
<comment type="caution">
    <text evidence="2">The sequence shown here is derived from an EMBL/GenBank/DDBJ whole genome shotgun (WGS) entry which is preliminary data.</text>
</comment>
<protein>
    <submittedName>
        <fullName evidence="2">Uncharacterized protein</fullName>
    </submittedName>
</protein>
<feature type="transmembrane region" description="Helical" evidence="1">
    <location>
        <begin position="195"/>
        <end position="213"/>
    </location>
</feature>
<reference evidence="2 3" key="1">
    <citation type="journal article" date="2013" name="Curr. Biol.">
        <title>The Genome of the Foraminiferan Reticulomyxa filosa.</title>
        <authorList>
            <person name="Glockner G."/>
            <person name="Hulsmann N."/>
            <person name="Schleicher M."/>
            <person name="Noegel A.A."/>
            <person name="Eichinger L."/>
            <person name="Gallinger C."/>
            <person name="Pawlowski J."/>
            <person name="Sierra R."/>
            <person name="Euteneuer U."/>
            <person name="Pillet L."/>
            <person name="Moustafa A."/>
            <person name="Platzer M."/>
            <person name="Groth M."/>
            <person name="Szafranski K."/>
            <person name="Schliwa M."/>
        </authorList>
    </citation>
    <scope>NUCLEOTIDE SEQUENCE [LARGE SCALE GENOMIC DNA]</scope>
</reference>
<sequence length="217" mass="25280">MYSCKRELIIVLVLITTSVSVILIVLMIYKVSLTTKVKETIWHAYYCTRVLHQSKAQFVRFRIFAAVFDLVDVLFTTTTVFFFKYIAYIYKYMYIVSIALIIENDDKKSKKDITMAGNDNNENNNNDNYDDIENEVEIAKQTTQSSRLDTPRAIHRFHQATKDQNDVLLLAVKWVTLIIVSVISLFFIVTLNEVSTPQIADIVNFVCVYTYFFRFAK</sequence>
<keyword evidence="3" id="KW-1185">Reference proteome</keyword>
<gene>
    <name evidence="2" type="ORF">RFI_39261</name>
</gene>
<evidence type="ECO:0000313" key="2">
    <source>
        <dbReference type="EMBL" id="ETN98250.1"/>
    </source>
</evidence>
<organism evidence="2 3">
    <name type="scientific">Reticulomyxa filosa</name>
    <dbReference type="NCBI Taxonomy" id="46433"/>
    <lineage>
        <taxon>Eukaryota</taxon>
        <taxon>Sar</taxon>
        <taxon>Rhizaria</taxon>
        <taxon>Retaria</taxon>
        <taxon>Foraminifera</taxon>
        <taxon>Monothalamids</taxon>
        <taxon>Reticulomyxidae</taxon>
        <taxon>Reticulomyxa</taxon>
    </lineage>
</organism>
<dbReference type="AlphaFoldDB" id="X6LA56"/>
<keyword evidence="1" id="KW-0472">Membrane</keyword>
<keyword evidence="1" id="KW-1133">Transmembrane helix</keyword>
<dbReference type="EMBL" id="ASPP01047246">
    <property type="protein sequence ID" value="ETN98250.1"/>
    <property type="molecule type" value="Genomic_DNA"/>
</dbReference>
<feature type="transmembrane region" description="Helical" evidence="1">
    <location>
        <begin position="167"/>
        <end position="189"/>
    </location>
</feature>